<evidence type="ECO:0000313" key="5">
    <source>
        <dbReference type="Proteomes" id="UP000034081"/>
    </source>
</evidence>
<dbReference type="PATRIC" id="fig|1618570.3.peg.970"/>
<organism evidence="4 5">
    <name type="scientific">Candidatus Woesebacteria bacterium GW2011_GWB1_38_8</name>
    <dbReference type="NCBI Taxonomy" id="1618570"/>
    <lineage>
        <taxon>Bacteria</taxon>
        <taxon>Candidatus Woeseibacteriota</taxon>
    </lineage>
</organism>
<dbReference type="PANTHER" id="PTHR20982">
    <property type="entry name" value="RIBOSOME RECYCLING FACTOR"/>
    <property type="match status" value="1"/>
</dbReference>
<gene>
    <name evidence="4" type="ORF">UT08_C0010G0059</name>
</gene>
<evidence type="ECO:0000256" key="1">
    <source>
        <dbReference type="ARBA" id="ARBA00005912"/>
    </source>
</evidence>
<comment type="similarity">
    <text evidence="1">Belongs to the RRF family.</text>
</comment>
<dbReference type="STRING" id="1618570.UT08_C0010G0059"/>
<keyword evidence="2" id="KW-0648">Protein biosynthesis</keyword>
<protein>
    <submittedName>
        <fullName evidence="4">Ribosome-recycling factor</fullName>
    </submittedName>
</protein>
<sequence length="184" mass="20795">MDESSLRSKMQQVLDLVVSDIASIRTGRATPALVEDLHVAVYGGQQKLKIQELATISAPDIQTLVIEPWDKSIIGEIRQGIVAANIGLNPVIDAEILRISLPPLTSEDREKYVKLLSTKLENGKIMIRQVRGDFMHEIKKAFEVKELSEDEKFGQEKSLQEITDEFIDKIEEDGERKKQELLQI</sequence>
<dbReference type="Gene3D" id="3.30.1360.40">
    <property type="match status" value="1"/>
</dbReference>
<accession>A0A0G0L2C8</accession>
<dbReference type="PANTHER" id="PTHR20982:SF3">
    <property type="entry name" value="MITOCHONDRIAL RIBOSOME RECYCLING FACTOR PSEUDO 1"/>
    <property type="match status" value="1"/>
</dbReference>
<dbReference type="InterPro" id="IPR023584">
    <property type="entry name" value="Ribosome_recyc_fac_dom"/>
</dbReference>
<dbReference type="GO" id="GO:0006412">
    <property type="term" value="P:translation"/>
    <property type="evidence" value="ECO:0007669"/>
    <property type="project" value="UniProtKB-KW"/>
</dbReference>
<comment type="caution">
    <text evidence="4">The sequence shown here is derived from an EMBL/GenBank/DDBJ whole genome shotgun (WGS) entry which is preliminary data.</text>
</comment>
<dbReference type="InterPro" id="IPR036191">
    <property type="entry name" value="RRF_sf"/>
</dbReference>
<name>A0A0G0L2C8_9BACT</name>
<dbReference type="AlphaFoldDB" id="A0A0G0L2C8"/>
<dbReference type="EMBL" id="LBVL01000010">
    <property type="protein sequence ID" value="KKQ85132.1"/>
    <property type="molecule type" value="Genomic_DNA"/>
</dbReference>
<dbReference type="SUPFAM" id="SSF55194">
    <property type="entry name" value="Ribosome recycling factor, RRF"/>
    <property type="match status" value="1"/>
</dbReference>
<evidence type="ECO:0000259" key="3">
    <source>
        <dbReference type="Pfam" id="PF01765"/>
    </source>
</evidence>
<dbReference type="InterPro" id="IPR002661">
    <property type="entry name" value="Ribosome_recyc_fac"/>
</dbReference>
<dbReference type="Pfam" id="PF01765">
    <property type="entry name" value="RRF"/>
    <property type="match status" value="1"/>
</dbReference>
<reference evidence="4 5" key="1">
    <citation type="journal article" date="2015" name="Nature">
        <title>rRNA introns, odd ribosomes, and small enigmatic genomes across a large radiation of phyla.</title>
        <authorList>
            <person name="Brown C.T."/>
            <person name="Hug L.A."/>
            <person name="Thomas B.C."/>
            <person name="Sharon I."/>
            <person name="Castelle C.J."/>
            <person name="Singh A."/>
            <person name="Wilkins M.J."/>
            <person name="Williams K.H."/>
            <person name="Banfield J.F."/>
        </authorList>
    </citation>
    <scope>NUCLEOTIDE SEQUENCE [LARGE SCALE GENOMIC DNA]</scope>
</reference>
<proteinExistence type="inferred from homology"/>
<feature type="domain" description="Ribosome recycling factor" evidence="3">
    <location>
        <begin position="19"/>
        <end position="182"/>
    </location>
</feature>
<evidence type="ECO:0000256" key="2">
    <source>
        <dbReference type="ARBA" id="ARBA00022917"/>
    </source>
</evidence>
<dbReference type="FunFam" id="3.30.1360.40:FF:000001">
    <property type="entry name" value="Ribosome-recycling factor"/>
    <property type="match status" value="1"/>
</dbReference>
<dbReference type="Gene3D" id="1.10.132.20">
    <property type="entry name" value="Ribosome-recycling factor"/>
    <property type="match status" value="1"/>
</dbReference>
<evidence type="ECO:0000313" key="4">
    <source>
        <dbReference type="EMBL" id="KKQ85132.1"/>
    </source>
</evidence>
<dbReference type="Proteomes" id="UP000034081">
    <property type="component" value="Unassembled WGS sequence"/>
</dbReference>
<dbReference type="GO" id="GO:0043023">
    <property type="term" value="F:ribosomal large subunit binding"/>
    <property type="evidence" value="ECO:0007669"/>
    <property type="project" value="TreeGrafter"/>
</dbReference>